<keyword evidence="4 6" id="KW-0472">Membrane</keyword>
<keyword evidence="9" id="KW-1185">Reference proteome</keyword>
<dbReference type="Proteomes" id="UP000029121">
    <property type="component" value="Unassembled WGS sequence"/>
</dbReference>
<evidence type="ECO:0000256" key="5">
    <source>
        <dbReference type="SAM" id="MobiDB-lite"/>
    </source>
</evidence>
<dbReference type="InterPro" id="IPR004864">
    <property type="entry name" value="LEA_2"/>
</dbReference>
<evidence type="ECO:0000256" key="1">
    <source>
        <dbReference type="ARBA" id="ARBA00004167"/>
    </source>
</evidence>
<proteinExistence type="predicted"/>
<dbReference type="PANTHER" id="PTHR31234">
    <property type="entry name" value="LATE EMBRYOGENESIS ABUNDANT (LEA) HYDROXYPROLINE-RICH GLYCOPROTEIN FAMILY"/>
    <property type="match status" value="1"/>
</dbReference>
<dbReference type="OrthoDB" id="1929523at2759"/>
<evidence type="ECO:0000259" key="7">
    <source>
        <dbReference type="Pfam" id="PF03168"/>
    </source>
</evidence>
<dbReference type="KEGG" id="crb:17886044"/>
<keyword evidence="3 6" id="KW-1133">Transmembrane helix</keyword>
<organism evidence="8 9">
    <name type="scientific">Capsella rubella</name>
    <dbReference type="NCBI Taxonomy" id="81985"/>
    <lineage>
        <taxon>Eukaryota</taxon>
        <taxon>Viridiplantae</taxon>
        <taxon>Streptophyta</taxon>
        <taxon>Embryophyta</taxon>
        <taxon>Tracheophyta</taxon>
        <taxon>Spermatophyta</taxon>
        <taxon>Magnoliopsida</taxon>
        <taxon>eudicotyledons</taxon>
        <taxon>Gunneridae</taxon>
        <taxon>Pentapetalae</taxon>
        <taxon>rosids</taxon>
        <taxon>malvids</taxon>
        <taxon>Brassicales</taxon>
        <taxon>Brassicaceae</taxon>
        <taxon>Camelineae</taxon>
        <taxon>Capsella</taxon>
    </lineage>
</organism>
<evidence type="ECO:0000256" key="6">
    <source>
        <dbReference type="SAM" id="Phobius"/>
    </source>
</evidence>
<dbReference type="SUPFAM" id="SSF117070">
    <property type="entry name" value="LEA14-like"/>
    <property type="match status" value="1"/>
</dbReference>
<dbReference type="STRING" id="81985.R0FQ50"/>
<feature type="transmembrane region" description="Helical" evidence="6">
    <location>
        <begin position="57"/>
        <end position="81"/>
    </location>
</feature>
<reference evidence="9" key="1">
    <citation type="journal article" date="2013" name="Nat. Genet.">
        <title>The Capsella rubella genome and the genomic consequences of rapid mating system evolution.</title>
        <authorList>
            <person name="Slotte T."/>
            <person name="Hazzouri K.M."/>
            <person name="Agren J.A."/>
            <person name="Koenig D."/>
            <person name="Maumus F."/>
            <person name="Guo Y.L."/>
            <person name="Steige K."/>
            <person name="Platts A.E."/>
            <person name="Escobar J.S."/>
            <person name="Newman L.K."/>
            <person name="Wang W."/>
            <person name="Mandakova T."/>
            <person name="Vello E."/>
            <person name="Smith L.M."/>
            <person name="Henz S.R."/>
            <person name="Steffen J."/>
            <person name="Takuno S."/>
            <person name="Brandvain Y."/>
            <person name="Coop G."/>
            <person name="Andolfatto P."/>
            <person name="Hu T.T."/>
            <person name="Blanchette M."/>
            <person name="Clark R.M."/>
            <person name="Quesneville H."/>
            <person name="Nordborg M."/>
            <person name="Gaut B.S."/>
            <person name="Lysak M.A."/>
            <person name="Jenkins J."/>
            <person name="Grimwood J."/>
            <person name="Chapman J."/>
            <person name="Prochnik S."/>
            <person name="Shu S."/>
            <person name="Rokhsar D."/>
            <person name="Schmutz J."/>
            <person name="Weigel D."/>
            <person name="Wright S.I."/>
        </authorList>
    </citation>
    <scope>NUCLEOTIDE SEQUENCE [LARGE SCALE GENOMIC DNA]</scope>
    <source>
        <strain evidence="9">cv. Monte Gargano</strain>
    </source>
</reference>
<comment type="subcellular location">
    <subcellularLocation>
        <location evidence="1">Membrane</location>
        <topology evidence="1">Single-pass membrane protein</topology>
    </subcellularLocation>
</comment>
<dbReference type="GO" id="GO:0016020">
    <property type="term" value="C:membrane"/>
    <property type="evidence" value="ECO:0007669"/>
    <property type="project" value="UniProtKB-SubCell"/>
</dbReference>
<dbReference type="Gene3D" id="2.60.40.1820">
    <property type="match status" value="1"/>
</dbReference>
<sequence>MSGGGGVSIKSDDKKDEKPAAAMLPLKPTASPSSMETQSGGGYVKTNKQRRKRNCKICVCFSILLFLLIFIVILILAFTLFKPKRPVTTIDSISVDRLRASVNPLLLKVLLNLTLNVDLSLKNPNRVGFSYGSTSAHLNYRGQLIGEAPLAASRIAPRSTHPLNLTLTLMADRLLSESELLSDVMAGVIPLNTFVKVSGKVSVLKIFKIKVQSSSSCDLNISVSDRNVTSQHCKYSTKL</sequence>
<evidence type="ECO:0000313" key="9">
    <source>
        <dbReference type="Proteomes" id="UP000029121"/>
    </source>
</evidence>
<evidence type="ECO:0000256" key="3">
    <source>
        <dbReference type="ARBA" id="ARBA00022989"/>
    </source>
</evidence>
<dbReference type="PANTHER" id="PTHR31234:SF65">
    <property type="entry name" value="LATE EMBRYOGENESIS ABUNDANT PROTEIN, LEA_2 SUBGROUP"/>
    <property type="match status" value="1"/>
</dbReference>
<dbReference type="AlphaFoldDB" id="R0FQ50"/>
<name>R0FQ50_9BRAS</name>
<feature type="domain" description="Late embryogenesis abundant protein LEA-2 subgroup" evidence="7">
    <location>
        <begin position="119"/>
        <end position="216"/>
    </location>
</feature>
<dbReference type="EMBL" id="KB870809">
    <property type="protein sequence ID" value="EOA24677.1"/>
    <property type="molecule type" value="Genomic_DNA"/>
</dbReference>
<keyword evidence="2 6" id="KW-0812">Transmembrane</keyword>
<evidence type="ECO:0000256" key="2">
    <source>
        <dbReference type="ARBA" id="ARBA00022692"/>
    </source>
</evidence>
<evidence type="ECO:0000256" key="4">
    <source>
        <dbReference type="ARBA" id="ARBA00023136"/>
    </source>
</evidence>
<protein>
    <recommendedName>
        <fullName evidence="7">Late embryogenesis abundant protein LEA-2 subgroup domain-containing protein</fullName>
    </recommendedName>
</protein>
<dbReference type="eggNOG" id="ENOG502RZ37">
    <property type="taxonomic scope" value="Eukaryota"/>
</dbReference>
<dbReference type="InterPro" id="IPR044839">
    <property type="entry name" value="NDR1-like"/>
</dbReference>
<feature type="region of interest" description="Disordered" evidence="5">
    <location>
        <begin position="1"/>
        <end position="46"/>
    </location>
</feature>
<dbReference type="Pfam" id="PF03168">
    <property type="entry name" value="LEA_2"/>
    <property type="match status" value="1"/>
</dbReference>
<feature type="compositionally biased region" description="Basic and acidic residues" evidence="5">
    <location>
        <begin position="10"/>
        <end position="19"/>
    </location>
</feature>
<accession>R0FQ50</accession>
<gene>
    <name evidence="8" type="ORF">CARUB_v10017950mg</name>
</gene>
<evidence type="ECO:0000313" key="8">
    <source>
        <dbReference type="EMBL" id="EOA24677.1"/>
    </source>
</evidence>
<dbReference type="GO" id="GO:0098542">
    <property type="term" value="P:defense response to other organism"/>
    <property type="evidence" value="ECO:0007669"/>
    <property type="project" value="InterPro"/>
</dbReference>